<comment type="subunit">
    <text evidence="4">Homohexamer; trimer of dimers.</text>
</comment>
<dbReference type="GO" id="GO:0046556">
    <property type="term" value="F:alpha-L-arabinofuranosidase activity"/>
    <property type="evidence" value="ECO:0007669"/>
    <property type="project" value="UniProtKB-EC"/>
</dbReference>
<evidence type="ECO:0000256" key="5">
    <source>
        <dbReference type="ARBA" id="ARBA00012670"/>
    </source>
</evidence>
<feature type="domain" description="Alpha-L-arabinofuranosidase C-terminal" evidence="9">
    <location>
        <begin position="271"/>
        <end position="469"/>
    </location>
</feature>
<dbReference type="Proteomes" id="UP000177010">
    <property type="component" value="Unassembled WGS sequence"/>
</dbReference>
<dbReference type="EC" id="3.2.1.55" evidence="5"/>
<sequence length="479" mass="54648">MWGSFTEQLGRSVYEGIYQPDHPTADEDGFRKDVIEAVRKLNVPLIRYPGGNFVSGYNWEDGIGPKDQRPTKLDLAWRSKETNQFGLHEFMKWCQKVGAEPDMAVNLGTRGIDEARNIIEYCNYPKGTYWSDMRRQNGAEKPFNIKVWSLGNEMDGDWQIGHKTAYEYGRLAHETAKVMRLVDPDIELVASGSSLRTMPTFGTWEETLLDHVYDDVDYLSLHQYYDNYDDNLAEFLGKSVDFDGFISDVVAVCDAVKARRHSNKRINLSMDEWNVWYHSKADDGKQAPWQEAPHLLEDHYNFEDALLVGSLAITLMKHADRVKIGCLAQLINVIAPIMTNTTGEPSVWYQSIFYPFMQVSNFAQGIALKSQQDVPAYKAKDYDVPYTDSMATFNPDRDELTIFVENKSKEKVEFESTLANFDVTGIVEATQFCGYDIKKTNEDQSMKLQTLSSITVSDNKVSANLEPLSWNVIRLNAKD</sequence>
<evidence type="ECO:0000256" key="8">
    <source>
        <dbReference type="ARBA" id="ARBA00023295"/>
    </source>
</evidence>
<reference evidence="10 11" key="1">
    <citation type="submission" date="2016-09" db="EMBL/GenBank/DDBJ databases">
        <title>Genome Sequence of Lactobacillus sunkii Strain CG01.</title>
        <authorList>
            <person name="Poehlein A."/>
            <person name="Gabris C."/>
            <person name="Bengelsdorf F.R."/>
            <person name="Duerre P."/>
            <person name="Daniel R."/>
        </authorList>
    </citation>
    <scope>NUCLEOTIDE SEQUENCE [LARGE SCALE GENOMIC DNA]</scope>
    <source>
        <strain evidence="10 11">CG_D</strain>
    </source>
</reference>
<evidence type="ECO:0000313" key="10">
    <source>
        <dbReference type="EMBL" id="OFA11350.1"/>
    </source>
</evidence>
<comment type="similarity">
    <text evidence="3">Belongs to the glycosyl hydrolase 51 family.</text>
</comment>
<proteinExistence type="inferred from homology"/>
<keyword evidence="7" id="KW-0119">Carbohydrate metabolism</keyword>
<dbReference type="STRING" id="481719.LASUN_09590"/>
<dbReference type="GO" id="GO:0000272">
    <property type="term" value="P:polysaccharide catabolic process"/>
    <property type="evidence" value="ECO:0007669"/>
    <property type="project" value="TreeGrafter"/>
</dbReference>
<dbReference type="Pfam" id="PF06964">
    <property type="entry name" value="Alpha-L-AF_C"/>
    <property type="match status" value="1"/>
</dbReference>
<dbReference type="InterPro" id="IPR017853">
    <property type="entry name" value="GH"/>
</dbReference>
<dbReference type="Pfam" id="PF22848">
    <property type="entry name" value="ASD1_dom"/>
    <property type="match status" value="1"/>
</dbReference>
<comment type="pathway">
    <text evidence="2">Glycan metabolism.</text>
</comment>
<keyword evidence="8 10" id="KW-0326">Glycosidase</keyword>
<accession>A0A1E7XE03</accession>
<dbReference type="InterPro" id="IPR010720">
    <property type="entry name" value="Alpha-L-AF_C"/>
</dbReference>
<evidence type="ECO:0000259" key="9">
    <source>
        <dbReference type="SMART" id="SM00813"/>
    </source>
</evidence>
<evidence type="ECO:0000256" key="3">
    <source>
        <dbReference type="ARBA" id="ARBA00007186"/>
    </source>
</evidence>
<gene>
    <name evidence="10" type="primary">abfA</name>
    <name evidence="10" type="ORF">LASUN_09590</name>
</gene>
<evidence type="ECO:0000256" key="7">
    <source>
        <dbReference type="ARBA" id="ARBA00023277"/>
    </source>
</evidence>
<name>A0A1E7XE03_9LACO</name>
<dbReference type="GO" id="GO:0046373">
    <property type="term" value="P:L-arabinose metabolic process"/>
    <property type="evidence" value="ECO:0007669"/>
    <property type="project" value="InterPro"/>
</dbReference>
<organism evidence="10 11">
    <name type="scientific">Lentilactobacillus sunkii</name>
    <dbReference type="NCBI Taxonomy" id="481719"/>
    <lineage>
        <taxon>Bacteria</taxon>
        <taxon>Bacillati</taxon>
        <taxon>Bacillota</taxon>
        <taxon>Bacilli</taxon>
        <taxon>Lactobacillales</taxon>
        <taxon>Lactobacillaceae</taxon>
        <taxon>Lentilactobacillus</taxon>
    </lineage>
</organism>
<dbReference type="RefSeq" id="WP_176744906.1">
    <property type="nucleotide sequence ID" value="NZ_JAZHVW010000001.1"/>
</dbReference>
<comment type="catalytic activity">
    <reaction evidence="1">
        <text>Hydrolysis of terminal non-reducing alpha-L-arabinofuranoside residues in alpha-L-arabinosides.</text>
        <dbReference type="EC" id="3.2.1.55"/>
    </reaction>
</comment>
<dbReference type="PANTHER" id="PTHR43576">
    <property type="entry name" value="ALPHA-L-ARABINOFURANOSIDASE C-RELATED"/>
    <property type="match status" value="1"/>
</dbReference>
<dbReference type="InterPro" id="IPR013780">
    <property type="entry name" value="Glyco_hydro_b"/>
</dbReference>
<evidence type="ECO:0000256" key="4">
    <source>
        <dbReference type="ARBA" id="ARBA00011165"/>
    </source>
</evidence>
<dbReference type="SUPFAM" id="SSF51445">
    <property type="entry name" value="(Trans)glycosidases"/>
    <property type="match status" value="1"/>
</dbReference>
<evidence type="ECO:0000313" key="11">
    <source>
        <dbReference type="Proteomes" id="UP000177010"/>
    </source>
</evidence>
<comment type="caution">
    <text evidence="10">The sequence shown here is derived from an EMBL/GenBank/DDBJ whole genome shotgun (WGS) entry which is preliminary data.</text>
</comment>
<dbReference type="SUPFAM" id="SSF51011">
    <property type="entry name" value="Glycosyl hydrolase domain"/>
    <property type="match status" value="1"/>
</dbReference>
<protein>
    <recommendedName>
        <fullName evidence="5">non-reducing end alpha-L-arabinofuranosidase</fullName>
        <ecNumber evidence="5">3.2.1.55</ecNumber>
    </recommendedName>
</protein>
<evidence type="ECO:0000256" key="6">
    <source>
        <dbReference type="ARBA" id="ARBA00022801"/>
    </source>
</evidence>
<dbReference type="EMBL" id="MIQE01000010">
    <property type="protein sequence ID" value="OFA11350.1"/>
    <property type="molecule type" value="Genomic_DNA"/>
</dbReference>
<dbReference type="PANTHER" id="PTHR43576:SF3">
    <property type="entry name" value="ALPHA-L-ARABINOFURANOSIDASE C"/>
    <property type="match status" value="1"/>
</dbReference>
<dbReference type="AlphaFoldDB" id="A0A1E7XE03"/>
<dbReference type="Gene3D" id="3.20.20.80">
    <property type="entry name" value="Glycosidases"/>
    <property type="match status" value="1"/>
</dbReference>
<dbReference type="SMART" id="SM00813">
    <property type="entry name" value="Alpha-L-AF_C"/>
    <property type="match status" value="1"/>
</dbReference>
<evidence type="ECO:0000256" key="1">
    <source>
        <dbReference type="ARBA" id="ARBA00001462"/>
    </source>
</evidence>
<dbReference type="InterPro" id="IPR055235">
    <property type="entry name" value="ASD1_cat"/>
</dbReference>
<dbReference type="Gene3D" id="2.60.40.1180">
    <property type="entry name" value="Golgi alpha-mannosidase II"/>
    <property type="match status" value="1"/>
</dbReference>
<keyword evidence="6 10" id="KW-0378">Hydrolase</keyword>
<evidence type="ECO:0000256" key="2">
    <source>
        <dbReference type="ARBA" id="ARBA00004881"/>
    </source>
</evidence>